<accession>A0ABD0KS31</accession>
<feature type="non-terminal residue" evidence="1">
    <location>
        <position position="112"/>
    </location>
</feature>
<dbReference type="EMBL" id="JACVVK020000133">
    <property type="protein sequence ID" value="KAK7489907.1"/>
    <property type="molecule type" value="Genomic_DNA"/>
</dbReference>
<organism evidence="1 2">
    <name type="scientific">Batillaria attramentaria</name>
    <dbReference type="NCBI Taxonomy" id="370345"/>
    <lineage>
        <taxon>Eukaryota</taxon>
        <taxon>Metazoa</taxon>
        <taxon>Spiralia</taxon>
        <taxon>Lophotrochozoa</taxon>
        <taxon>Mollusca</taxon>
        <taxon>Gastropoda</taxon>
        <taxon>Caenogastropoda</taxon>
        <taxon>Sorbeoconcha</taxon>
        <taxon>Cerithioidea</taxon>
        <taxon>Batillariidae</taxon>
        <taxon>Batillaria</taxon>
    </lineage>
</organism>
<name>A0ABD0KS31_9CAEN</name>
<proteinExistence type="predicted"/>
<dbReference type="Proteomes" id="UP001519460">
    <property type="component" value="Unassembled WGS sequence"/>
</dbReference>
<evidence type="ECO:0000313" key="1">
    <source>
        <dbReference type="EMBL" id="KAK7489907.1"/>
    </source>
</evidence>
<keyword evidence="2" id="KW-1185">Reference proteome</keyword>
<protein>
    <submittedName>
        <fullName evidence="1">Uncharacterized protein</fullName>
    </submittedName>
</protein>
<dbReference type="AlphaFoldDB" id="A0ABD0KS31"/>
<sequence>MAFDTSTKLYDCCSQDQTSTTKHSSCCDGFGHLPHPNTYVYPSTPTIIHLYKADISRAYSEPSDGNARAACTTLVLVISCQSATQFELTGFPRLRRHRSSSTHVTVVAGDEA</sequence>
<evidence type="ECO:0000313" key="2">
    <source>
        <dbReference type="Proteomes" id="UP001519460"/>
    </source>
</evidence>
<comment type="caution">
    <text evidence="1">The sequence shown here is derived from an EMBL/GenBank/DDBJ whole genome shotgun (WGS) entry which is preliminary data.</text>
</comment>
<reference evidence="1 2" key="1">
    <citation type="journal article" date="2023" name="Sci. Data">
        <title>Genome assembly of the Korean intertidal mud-creeper Batillaria attramentaria.</title>
        <authorList>
            <person name="Patra A.K."/>
            <person name="Ho P.T."/>
            <person name="Jun S."/>
            <person name="Lee S.J."/>
            <person name="Kim Y."/>
            <person name="Won Y.J."/>
        </authorList>
    </citation>
    <scope>NUCLEOTIDE SEQUENCE [LARGE SCALE GENOMIC DNA]</scope>
    <source>
        <strain evidence="1">Wonlab-2016</strain>
    </source>
</reference>
<gene>
    <name evidence="1" type="ORF">BaRGS_00018929</name>
</gene>